<dbReference type="PANTHER" id="PTHR44591">
    <property type="entry name" value="STRESS RESPONSE REGULATOR PROTEIN 1"/>
    <property type="match status" value="1"/>
</dbReference>
<organism evidence="4 5">
    <name type="scientific">Pedobacter cryoconitis</name>
    <dbReference type="NCBI Taxonomy" id="188932"/>
    <lineage>
        <taxon>Bacteria</taxon>
        <taxon>Pseudomonadati</taxon>
        <taxon>Bacteroidota</taxon>
        <taxon>Sphingobacteriia</taxon>
        <taxon>Sphingobacteriales</taxon>
        <taxon>Sphingobacteriaceae</taxon>
        <taxon>Pedobacter</taxon>
    </lineage>
</organism>
<gene>
    <name evidence="4" type="ORF">LY11_00997</name>
</gene>
<dbReference type="InterPro" id="IPR011006">
    <property type="entry name" value="CheY-like_superfamily"/>
</dbReference>
<dbReference type="Gene3D" id="3.40.50.2300">
    <property type="match status" value="1"/>
</dbReference>
<accession>A0A327T281</accession>
<name>A0A327T281_9SPHI</name>
<reference evidence="4 5" key="1">
    <citation type="submission" date="2018-06" db="EMBL/GenBank/DDBJ databases">
        <title>Genomic Encyclopedia of Archaeal and Bacterial Type Strains, Phase II (KMG-II): from individual species to whole genera.</title>
        <authorList>
            <person name="Goeker M."/>
        </authorList>
    </citation>
    <scope>NUCLEOTIDE SEQUENCE [LARGE SCALE GENOMIC DNA]</scope>
    <source>
        <strain evidence="4 5">DSM 14825</strain>
    </source>
</reference>
<comment type="caution">
    <text evidence="4">The sequence shown here is derived from an EMBL/GenBank/DDBJ whole genome shotgun (WGS) entry which is preliminary data.</text>
</comment>
<dbReference type="EMBL" id="QLLR01000002">
    <property type="protein sequence ID" value="RAJ35750.1"/>
    <property type="molecule type" value="Genomic_DNA"/>
</dbReference>
<dbReference type="OrthoDB" id="9789181at2"/>
<feature type="modified residue" description="4-aspartylphosphate" evidence="2">
    <location>
        <position position="55"/>
    </location>
</feature>
<dbReference type="PANTHER" id="PTHR44591:SF3">
    <property type="entry name" value="RESPONSE REGULATORY DOMAIN-CONTAINING PROTEIN"/>
    <property type="match status" value="1"/>
</dbReference>
<sequence length="125" mass="14099">MILKKVILLIEDNEDIRESIAKILELEGYHVLAASCGGMGVSLANLHIPDLVICDIVMCDMDGYTVYDSLRIQQKTKDIPFIFSTAKSENSEILKANSMGVMNYLIKPFTDHDLMRCVDNCLKER</sequence>
<dbReference type="Pfam" id="PF00072">
    <property type="entry name" value="Response_reg"/>
    <property type="match status" value="1"/>
</dbReference>
<feature type="domain" description="Response regulatory" evidence="3">
    <location>
        <begin position="6"/>
        <end position="122"/>
    </location>
</feature>
<evidence type="ECO:0000313" key="5">
    <source>
        <dbReference type="Proteomes" id="UP000249754"/>
    </source>
</evidence>
<evidence type="ECO:0000256" key="2">
    <source>
        <dbReference type="PROSITE-ProRule" id="PRU00169"/>
    </source>
</evidence>
<dbReference type="Proteomes" id="UP000249754">
    <property type="component" value="Unassembled WGS sequence"/>
</dbReference>
<dbReference type="RefSeq" id="WP_111632587.1">
    <property type="nucleotide sequence ID" value="NZ_QLLR01000002.1"/>
</dbReference>
<proteinExistence type="predicted"/>
<evidence type="ECO:0000256" key="1">
    <source>
        <dbReference type="ARBA" id="ARBA00022553"/>
    </source>
</evidence>
<dbReference type="AlphaFoldDB" id="A0A327T281"/>
<dbReference type="SMART" id="SM00448">
    <property type="entry name" value="REC"/>
    <property type="match status" value="1"/>
</dbReference>
<dbReference type="SUPFAM" id="SSF52172">
    <property type="entry name" value="CheY-like"/>
    <property type="match status" value="1"/>
</dbReference>
<keyword evidence="1 2" id="KW-0597">Phosphoprotein</keyword>
<dbReference type="PROSITE" id="PS50110">
    <property type="entry name" value="RESPONSE_REGULATORY"/>
    <property type="match status" value="1"/>
</dbReference>
<dbReference type="GO" id="GO:0000160">
    <property type="term" value="P:phosphorelay signal transduction system"/>
    <property type="evidence" value="ECO:0007669"/>
    <property type="project" value="InterPro"/>
</dbReference>
<evidence type="ECO:0000259" key="3">
    <source>
        <dbReference type="PROSITE" id="PS50110"/>
    </source>
</evidence>
<protein>
    <submittedName>
        <fullName evidence="4">Response regulator receiver domain-containing protein</fullName>
    </submittedName>
</protein>
<dbReference type="InterPro" id="IPR050595">
    <property type="entry name" value="Bact_response_regulator"/>
</dbReference>
<evidence type="ECO:0000313" key="4">
    <source>
        <dbReference type="EMBL" id="RAJ35750.1"/>
    </source>
</evidence>
<dbReference type="InterPro" id="IPR001789">
    <property type="entry name" value="Sig_transdc_resp-reg_receiver"/>
</dbReference>